<evidence type="ECO:0000313" key="6">
    <source>
        <dbReference type="Proteomes" id="UP000241394"/>
    </source>
</evidence>
<keyword evidence="6" id="KW-1185">Reference proteome</keyword>
<dbReference type="GO" id="GO:0005794">
    <property type="term" value="C:Golgi apparatus"/>
    <property type="evidence" value="ECO:0007669"/>
    <property type="project" value="TreeGrafter"/>
</dbReference>
<dbReference type="InParanoid" id="A0A2R6PKH1"/>
<evidence type="ECO:0000313" key="5">
    <source>
        <dbReference type="EMBL" id="PSR92760.1"/>
    </source>
</evidence>
<organism evidence="5 6">
    <name type="scientific">Actinidia chinensis var. chinensis</name>
    <name type="common">Chinese soft-hair kiwi</name>
    <dbReference type="NCBI Taxonomy" id="1590841"/>
    <lineage>
        <taxon>Eukaryota</taxon>
        <taxon>Viridiplantae</taxon>
        <taxon>Streptophyta</taxon>
        <taxon>Embryophyta</taxon>
        <taxon>Tracheophyta</taxon>
        <taxon>Spermatophyta</taxon>
        <taxon>Magnoliopsida</taxon>
        <taxon>eudicotyledons</taxon>
        <taxon>Gunneridae</taxon>
        <taxon>Pentapetalae</taxon>
        <taxon>asterids</taxon>
        <taxon>Ericales</taxon>
        <taxon>Actinidiaceae</taxon>
        <taxon>Actinidia</taxon>
    </lineage>
</organism>
<dbReference type="PANTHER" id="PTHR12895:SF9">
    <property type="entry name" value="DYMECLIN"/>
    <property type="match status" value="1"/>
</dbReference>
<dbReference type="OrthoDB" id="10253409at2759"/>
<dbReference type="GO" id="GO:0007030">
    <property type="term" value="P:Golgi organization"/>
    <property type="evidence" value="ECO:0007669"/>
    <property type="project" value="TreeGrafter"/>
</dbReference>
<proteinExistence type="inferred from homology"/>
<sequence>MGAVPSTPRWSSAVRPQDTAEYLIGAFVGEKSFPLASDYWKKLLELPLNLHWPAPRVLQACEVLAQNNYYTRHLAKILIHLAWCLQECLSSSGVPPSSYLKAINATYISSVFLKYYIENAKTDNFEELCLSLDKNEAVPSNFSRDQNIQNLVMHGVLSFIGKVDVSQHASLLHHELLNFMLVAMSTQLLSGPSPGPKDIHPFIDAAMVQESSLVGLVVRKLLANYITQPRFALNAASYDIFSEGNQPGVLQRVGSAAASFVLLPFSYFVNSSGKASRSPLAYSSLHVLLILIHYRKCVLATVKDRSDDSATSDLLLKENTYFSENPFCKALENARDIEFDRVDIEGNAHSGPIVRVPFASLFDTLGMYLADETAVLLLYSLVHGNSDFLEYVLVRTDLDTLLMPMLETLYNASKRTSNQIYMVLIILLILSQDSSFNASIHKLILPSVPWYQERLLHQTSLGSLMVIILIRTVKYNLSKLRLMPMLETLYNASKRTSNQIYMVLIILLILSQDSSFNASIHKLILPSVPWYQERLLHQTSLGSLMVIILIRTVKYNLSKLRDVYLHTNCLAILANMAPHVHRLSAYASQRLISLFDMLSRKYTKLAELKNDKMLIGNGESRGDNLPEDMSTELHIYTDFLRIVLEILNVILTYALPRNPEVVYATMHRQEVFLPFKNHPRFNELLENIFNVLDFFNSRMDAQSMDGEWSVEKVLQVIIINCRSWRGEGMKDVYLHTNCLAILANMAPHVHRLSAYASQRLISLFDMLSRKYTKLAELKNDKMHIGNGESRGDNLPEDMSTELHIYTDFLRIVLEILNGILTYALPRNPEVVYATMHRQEVFLPFKNHPRFNELLENIFNVLDFFNSRMDAQSMDGEWSVEKVLQVIIINCRSWRGEGMKMFPQLHFTYEQESHPEEFFIPYVWQLVISRRIFSFNPSSINLFPAGLPAEDSYGGEEVDDNNQSGEMNGHAVQIALSEVQ</sequence>
<dbReference type="FunCoup" id="A0A2R6PKH1">
    <property type="interactions" value="4640"/>
</dbReference>
<evidence type="ECO:0000256" key="4">
    <source>
        <dbReference type="ARBA" id="ARBA00023288"/>
    </source>
</evidence>
<dbReference type="Proteomes" id="UP000241394">
    <property type="component" value="Chromosome LG24"/>
</dbReference>
<name>A0A2R6PKH1_ACTCC</name>
<reference evidence="6" key="2">
    <citation type="journal article" date="2018" name="BMC Genomics">
        <title>A manually annotated Actinidia chinensis var. chinensis (kiwifruit) genome highlights the challenges associated with draft genomes and gene prediction in plants.</title>
        <authorList>
            <person name="Pilkington S.M."/>
            <person name="Crowhurst R."/>
            <person name="Hilario E."/>
            <person name="Nardozza S."/>
            <person name="Fraser L."/>
            <person name="Peng Y."/>
            <person name="Gunaseelan K."/>
            <person name="Simpson R."/>
            <person name="Tahir J."/>
            <person name="Deroles S.C."/>
            <person name="Templeton K."/>
            <person name="Luo Z."/>
            <person name="Davy M."/>
            <person name="Cheng C."/>
            <person name="McNeilage M."/>
            <person name="Scaglione D."/>
            <person name="Liu Y."/>
            <person name="Zhang Q."/>
            <person name="Datson P."/>
            <person name="De Silva N."/>
            <person name="Gardiner S.E."/>
            <person name="Bassett H."/>
            <person name="Chagne D."/>
            <person name="McCallum J."/>
            <person name="Dzierzon H."/>
            <person name="Deng C."/>
            <person name="Wang Y.Y."/>
            <person name="Barron L."/>
            <person name="Manako K."/>
            <person name="Bowen J."/>
            <person name="Foster T.M."/>
            <person name="Erridge Z.A."/>
            <person name="Tiffin H."/>
            <person name="Waite C.N."/>
            <person name="Davies K.M."/>
            <person name="Grierson E.P."/>
            <person name="Laing W.A."/>
            <person name="Kirk R."/>
            <person name="Chen X."/>
            <person name="Wood M."/>
            <person name="Montefiori M."/>
            <person name="Brummell D.A."/>
            <person name="Schwinn K.E."/>
            <person name="Catanach A."/>
            <person name="Fullerton C."/>
            <person name="Li D."/>
            <person name="Meiyalaghan S."/>
            <person name="Nieuwenhuizen N."/>
            <person name="Read N."/>
            <person name="Prakash R."/>
            <person name="Hunter D."/>
            <person name="Zhang H."/>
            <person name="McKenzie M."/>
            <person name="Knabel M."/>
            <person name="Harris A."/>
            <person name="Allan A.C."/>
            <person name="Gleave A."/>
            <person name="Chen A."/>
            <person name="Janssen B.J."/>
            <person name="Plunkett B."/>
            <person name="Ampomah-Dwamena C."/>
            <person name="Voogd C."/>
            <person name="Leif D."/>
            <person name="Lafferty D."/>
            <person name="Souleyre E.J.F."/>
            <person name="Varkonyi-Gasic E."/>
            <person name="Gambi F."/>
            <person name="Hanley J."/>
            <person name="Yao J.L."/>
            <person name="Cheung J."/>
            <person name="David K.M."/>
            <person name="Warren B."/>
            <person name="Marsh K."/>
            <person name="Snowden K.C."/>
            <person name="Lin-Wang K."/>
            <person name="Brian L."/>
            <person name="Martinez-Sanchez M."/>
            <person name="Wang M."/>
            <person name="Ileperuma N."/>
            <person name="Macnee N."/>
            <person name="Campin R."/>
            <person name="McAtee P."/>
            <person name="Drummond R.S.M."/>
            <person name="Espley R.V."/>
            <person name="Ireland H.S."/>
            <person name="Wu R."/>
            <person name="Atkinson R.G."/>
            <person name="Karunairetnam S."/>
            <person name="Bulley S."/>
            <person name="Chunkath S."/>
            <person name="Hanley Z."/>
            <person name="Storey R."/>
            <person name="Thrimawithana A.H."/>
            <person name="Thomson S."/>
            <person name="David C."/>
            <person name="Testolin R."/>
            <person name="Huang H."/>
            <person name="Hellens R.P."/>
            <person name="Schaffer R.J."/>
        </authorList>
    </citation>
    <scope>NUCLEOTIDE SEQUENCE [LARGE SCALE GENOMIC DNA]</scope>
    <source>
        <strain evidence="6">cv. Red5</strain>
    </source>
</reference>
<gene>
    <name evidence="5" type="ORF">CEY00_Acc27359</name>
</gene>
<dbReference type="EMBL" id="NKQK01000024">
    <property type="protein sequence ID" value="PSR92760.1"/>
    <property type="molecule type" value="Genomic_DNA"/>
</dbReference>
<dbReference type="Gramene" id="PSR92760">
    <property type="protein sequence ID" value="PSR92760"/>
    <property type="gene ID" value="CEY00_Acc27359"/>
</dbReference>
<dbReference type="OMA" id="EMNGHAV"/>
<evidence type="ECO:0000256" key="3">
    <source>
        <dbReference type="ARBA" id="ARBA00022707"/>
    </source>
</evidence>
<dbReference type="PANTHER" id="PTHR12895">
    <property type="entry name" value="DYMECLIN"/>
    <property type="match status" value="1"/>
</dbReference>
<protein>
    <recommendedName>
        <fullName evidence="2">Dymeclin</fullName>
    </recommendedName>
</protein>
<accession>A0A2R6PKH1</accession>
<comment type="similarity">
    <text evidence="1">Belongs to the dymeclin family.</text>
</comment>
<keyword evidence="3" id="KW-0519">Myristate</keyword>
<evidence type="ECO:0000256" key="2">
    <source>
        <dbReference type="ARBA" id="ARBA00015736"/>
    </source>
</evidence>
<evidence type="ECO:0000256" key="1">
    <source>
        <dbReference type="ARBA" id="ARBA00010603"/>
    </source>
</evidence>
<dbReference type="AlphaFoldDB" id="A0A2R6PKH1"/>
<dbReference type="Pfam" id="PF09742">
    <property type="entry name" value="Dymeclin"/>
    <property type="match status" value="3"/>
</dbReference>
<reference evidence="5 6" key="1">
    <citation type="submission" date="2017-07" db="EMBL/GenBank/DDBJ databases">
        <title>An improved, manually edited Actinidia chinensis var. chinensis (kiwifruit) genome highlights the challenges associated with draft genomes and gene prediction in plants.</title>
        <authorList>
            <person name="Pilkington S."/>
            <person name="Crowhurst R."/>
            <person name="Hilario E."/>
            <person name="Nardozza S."/>
            <person name="Fraser L."/>
            <person name="Peng Y."/>
            <person name="Gunaseelan K."/>
            <person name="Simpson R."/>
            <person name="Tahir J."/>
            <person name="Deroles S."/>
            <person name="Templeton K."/>
            <person name="Luo Z."/>
            <person name="Davy M."/>
            <person name="Cheng C."/>
            <person name="Mcneilage M."/>
            <person name="Scaglione D."/>
            <person name="Liu Y."/>
            <person name="Zhang Q."/>
            <person name="Datson P."/>
            <person name="De Silva N."/>
            <person name="Gardiner S."/>
            <person name="Bassett H."/>
            <person name="Chagne D."/>
            <person name="Mccallum J."/>
            <person name="Dzierzon H."/>
            <person name="Deng C."/>
            <person name="Wang Y.-Y."/>
            <person name="Barron N."/>
            <person name="Manako K."/>
            <person name="Bowen J."/>
            <person name="Foster T."/>
            <person name="Erridge Z."/>
            <person name="Tiffin H."/>
            <person name="Waite C."/>
            <person name="Davies K."/>
            <person name="Grierson E."/>
            <person name="Laing W."/>
            <person name="Kirk R."/>
            <person name="Chen X."/>
            <person name="Wood M."/>
            <person name="Montefiori M."/>
            <person name="Brummell D."/>
            <person name="Schwinn K."/>
            <person name="Catanach A."/>
            <person name="Fullerton C."/>
            <person name="Li D."/>
            <person name="Meiyalaghan S."/>
            <person name="Nieuwenhuizen N."/>
            <person name="Read N."/>
            <person name="Prakash R."/>
            <person name="Hunter D."/>
            <person name="Zhang H."/>
            <person name="Mckenzie M."/>
            <person name="Knabel M."/>
            <person name="Harris A."/>
            <person name="Allan A."/>
            <person name="Chen A."/>
            <person name="Janssen B."/>
            <person name="Plunkett B."/>
            <person name="Dwamena C."/>
            <person name="Voogd C."/>
            <person name="Leif D."/>
            <person name="Lafferty D."/>
            <person name="Souleyre E."/>
            <person name="Varkonyi-Gasic E."/>
            <person name="Gambi F."/>
            <person name="Hanley J."/>
            <person name="Yao J.-L."/>
            <person name="Cheung J."/>
            <person name="David K."/>
            <person name="Warren B."/>
            <person name="Marsh K."/>
            <person name="Snowden K."/>
            <person name="Lin-Wang K."/>
            <person name="Brian L."/>
            <person name="Martinez-Sanchez M."/>
            <person name="Wang M."/>
            <person name="Ileperuma N."/>
            <person name="Macnee N."/>
            <person name="Campin R."/>
            <person name="Mcatee P."/>
            <person name="Drummond R."/>
            <person name="Espley R."/>
            <person name="Ireland H."/>
            <person name="Wu R."/>
            <person name="Atkinson R."/>
            <person name="Karunairetnam S."/>
            <person name="Bulley S."/>
            <person name="Chunkath S."/>
            <person name="Hanley Z."/>
            <person name="Storey R."/>
            <person name="Thrimawithana A."/>
            <person name="Thomson S."/>
            <person name="David C."/>
            <person name="Testolin R."/>
        </authorList>
    </citation>
    <scope>NUCLEOTIDE SEQUENCE [LARGE SCALE GENOMIC DNA]</scope>
    <source>
        <strain evidence="6">cv. Red5</strain>
        <tissue evidence="5">Young leaf</tissue>
    </source>
</reference>
<comment type="caution">
    <text evidence="5">The sequence shown here is derived from an EMBL/GenBank/DDBJ whole genome shotgun (WGS) entry which is preliminary data.</text>
</comment>
<keyword evidence="4" id="KW-0449">Lipoprotein</keyword>
<dbReference type="InterPro" id="IPR019142">
    <property type="entry name" value="Dymeclin"/>
</dbReference>
<dbReference type="STRING" id="1590841.A0A2R6PKH1"/>